<evidence type="ECO:0008006" key="6">
    <source>
        <dbReference type="Google" id="ProtNLM"/>
    </source>
</evidence>
<keyword evidence="1 2" id="KW-0808">Transferase</keyword>
<dbReference type="GO" id="GO:0016780">
    <property type="term" value="F:phosphotransferase activity, for other substituted phosphate groups"/>
    <property type="evidence" value="ECO:0007669"/>
    <property type="project" value="InterPro"/>
</dbReference>
<dbReference type="InterPro" id="IPR000462">
    <property type="entry name" value="CDP-OH_P_trans"/>
</dbReference>
<dbReference type="Pfam" id="PF01066">
    <property type="entry name" value="CDP-OH_P_transf"/>
    <property type="match status" value="1"/>
</dbReference>
<keyword evidence="3" id="KW-0472">Membrane</keyword>
<comment type="caution">
    <text evidence="4">The sequence shown here is derived from an EMBL/GenBank/DDBJ whole genome shotgun (WGS) entry which is preliminary data.</text>
</comment>
<dbReference type="InterPro" id="IPR048254">
    <property type="entry name" value="CDP_ALCOHOL_P_TRANSF_CS"/>
</dbReference>
<protein>
    <recommendedName>
        <fullName evidence="6">CDP-diacylglycerol--glycerol-3-phosphate 3-phosphatidyltransferase</fullName>
    </recommendedName>
</protein>
<dbReference type="GO" id="GO:0008654">
    <property type="term" value="P:phospholipid biosynthetic process"/>
    <property type="evidence" value="ECO:0007669"/>
    <property type="project" value="InterPro"/>
</dbReference>
<evidence type="ECO:0000313" key="4">
    <source>
        <dbReference type="EMBL" id="OGD69062.1"/>
    </source>
</evidence>
<dbReference type="GO" id="GO:0016020">
    <property type="term" value="C:membrane"/>
    <property type="evidence" value="ECO:0007669"/>
    <property type="project" value="InterPro"/>
</dbReference>
<dbReference type="EMBL" id="MFAB01000009">
    <property type="protein sequence ID" value="OGD69062.1"/>
    <property type="molecule type" value="Genomic_DNA"/>
</dbReference>
<sequence length="179" mass="19774">MNIYKVTANCLSASRFLIPIILFGPLGSVVQKIVVVIVLISTDFVDGWFARKGGSPARLGEILDHTSDKVASLSVGIFILLNNFVVFPVIFTALVSETLIFLLSALLVRLNGNLIITKIGRTKMLFFCAGFVFIFLNQIDPRQIFETLIFVSLVIGVLLSIILNFFYSTKILQLVICGK</sequence>
<accession>A0A1F5ENU8</accession>
<proteinExistence type="inferred from homology"/>
<organism evidence="4 5">
    <name type="scientific">Candidatus Campbellbacteria bacterium RIFCSPLOWO2_01_FULL_34_15</name>
    <dbReference type="NCBI Taxonomy" id="1797579"/>
    <lineage>
        <taxon>Bacteria</taxon>
        <taxon>Candidatus Campbelliibacteriota</taxon>
    </lineage>
</organism>
<feature type="transmembrane region" description="Helical" evidence="3">
    <location>
        <begin position="120"/>
        <end position="136"/>
    </location>
</feature>
<feature type="transmembrane region" description="Helical" evidence="3">
    <location>
        <begin position="84"/>
        <end position="108"/>
    </location>
</feature>
<dbReference type="Gene3D" id="1.20.120.1760">
    <property type="match status" value="1"/>
</dbReference>
<feature type="transmembrane region" description="Helical" evidence="3">
    <location>
        <begin position="148"/>
        <end position="167"/>
    </location>
</feature>
<keyword evidence="3" id="KW-1133">Transmembrane helix</keyword>
<name>A0A1F5ENU8_9BACT</name>
<gene>
    <name evidence="4" type="ORF">A2996_02275</name>
</gene>
<keyword evidence="3" id="KW-0812">Transmembrane</keyword>
<dbReference type="PROSITE" id="PS00379">
    <property type="entry name" value="CDP_ALCOHOL_P_TRANSF"/>
    <property type="match status" value="1"/>
</dbReference>
<dbReference type="AlphaFoldDB" id="A0A1F5ENU8"/>
<evidence type="ECO:0000313" key="5">
    <source>
        <dbReference type="Proteomes" id="UP000176865"/>
    </source>
</evidence>
<evidence type="ECO:0000256" key="3">
    <source>
        <dbReference type="SAM" id="Phobius"/>
    </source>
</evidence>
<evidence type="ECO:0000256" key="1">
    <source>
        <dbReference type="ARBA" id="ARBA00022679"/>
    </source>
</evidence>
<dbReference type="STRING" id="1797579.A2996_02275"/>
<dbReference type="Proteomes" id="UP000176865">
    <property type="component" value="Unassembled WGS sequence"/>
</dbReference>
<dbReference type="InterPro" id="IPR043130">
    <property type="entry name" value="CDP-OH_PTrfase_TM_dom"/>
</dbReference>
<feature type="transmembrane region" description="Helical" evidence="3">
    <location>
        <begin position="16"/>
        <end position="40"/>
    </location>
</feature>
<comment type="similarity">
    <text evidence="2">Belongs to the CDP-alcohol phosphatidyltransferase class-I family.</text>
</comment>
<reference evidence="4 5" key="1">
    <citation type="journal article" date="2016" name="Nat. Commun.">
        <title>Thousands of microbial genomes shed light on interconnected biogeochemical processes in an aquifer system.</title>
        <authorList>
            <person name="Anantharaman K."/>
            <person name="Brown C.T."/>
            <person name="Hug L.A."/>
            <person name="Sharon I."/>
            <person name="Castelle C.J."/>
            <person name="Probst A.J."/>
            <person name="Thomas B.C."/>
            <person name="Singh A."/>
            <person name="Wilkins M.J."/>
            <person name="Karaoz U."/>
            <person name="Brodie E.L."/>
            <person name="Williams K.H."/>
            <person name="Hubbard S.S."/>
            <person name="Banfield J.F."/>
        </authorList>
    </citation>
    <scope>NUCLEOTIDE SEQUENCE [LARGE SCALE GENOMIC DNA]</scope>
</reference>
<evidence type="ECO:0000256" key="2">
    <source>
        <dbReference type="RuleBase" id="RU003750"/>
    </source>
</evidence>